<keyword evidence="1" id="KW-0472">Membrane</keyword>
<proteinExistence type="predicted"/>
<dbReference type="Proteomes" id="UP000018144">
    <property type="component" value="Unassembled WGS sequence"/>
</dbReference>
<evidence type="ECO:0000313" key="3">
    <source>
        <dbReference type="Proteomes" id="UP000018144"/>
    </source>
</evidence>
<protein>
    <submittedName>
        <fullName evidence="2">Uncharacterized protein</fullName>
    </submittedName>
</protein>
<evidence type="ECO:0000256" key="1">
    <source>
        <dbReference type="SAM" id="Phobius"/>
    </source>
</evidence>
<keyword evidence="1" id="KW-1133">Transmembrane helix</keyword>
<accession>U4LFU5</accession>
<reference evidence="2 3" key="1">
    <citation type="journal article" date="2013" name="PLoS Genet.">
        <title>The genome and development-dependent transcriptomes of Pyronema confluens: a window into fungal evolution.</title>
        <authorList>
            <person name="Traeger S."/>
            <person name="Altegoer F."/>
            <person name="Freitag M."/>
            <person name="Gabaldon T."/>
            <person name="Kempken F."/>
            <person name="Kumar A."/>
            <person name="Marcet-Houben M."/>
            <person name="Poggeler S."/>
            <person name="Stajich J.E."/>
            <person name="Nowrousian M."/>
        </authorList>
    </citation>
    <scope>NUCLEOTIDE SEQUENCE [LARGE SCALE GENOMIC DNA]</scope>
    <source>
        <strain evidence="3">CBS 100304</strain>
        <tissue evidence="2">Vegetative mycelium</tissue>
    </source>
</reference>
<evidence type="ECO:0000313" key="2">
    <source>
        <dbReference type="EMBL" id="CCX30763.1"/>
    </source>
</evidence>
<feature type="transmembrane region" description="Helical" evidence="1">
    <location>
        <begin position="30"/>
        <end position="48"/>
    </location>
</feature>
<gene>
    <name evidence="2" type="ORF">PCON_09166</name>
</gene>
<keyword evidence="1" id="KW-0812">Transmembrane</keyword>
<dbReference type="EMBL" id="HF935475">
    <property type="protein sequence ID" value="CCX30763.1"/>
    <property type="molecule type" value="Genomic_DNA"/>
</dbReference>
<keyword evidence="3" id="KW-1185">Reference proteome</keyword>
<organism evidence="2 3">
    <name type="scientific">Pyronema omphalodes (strain CBS 100304)</name>
    <name type="common">Pyronema confluens</name>
    <dbReference type="NCBI Taxonomy" id="1076935"/>
    <lineage>
        <taxon>Eukaryota</taxon>
        <taxon>Fungi</taxon>
        <taxon>Dikarya</taxon>
        <taxon>Ascomycota</taxon>
        <taxon>Pezizomycotina</taxon>
        <taxon>Pezizomycetes</taxon>
        <taxon>Pezizales</taxon>
        <taxon>Pyronemataceae</taxon>
        <taxon>Pyronema</taxon>
    </lineage>
</organism>
<name>U4LFU5_PYROM</name>
<dbReference type="AlphaFoldDB" id="U4LFU5"/>
<sequence length="60" mass="6636">MDMALDTSDTLNGQPGWMVYLFKGSEMIELLNGLLLTLPLILLLWACLKQAIELPSSLSL</sequence>